<accession>A0ABV9DH94</accession>
<name>A0ABV9DH94_9BACI</name>
<sequence length="212" mass="25040">MTGCDLIRNLLWCCGLVILLGSGCSNVSSSEHLNIEMKSEKEQREQLESFTYDDYREKLDQVVNEAEEMNLNDGLLYKWVIRVLADEALYMKTDLTHEQVVQLAKERMVEHTEWADYAMKKYNVSIDQKKLDEHISKNADTSEITAHHAYADALGLTLEELNHEFDRDLYERYVIWEQLRPILSEKYKITDDRKLREKYEEEVKDYLKQGGY</sequence>
<comment type="caution">
    <text evidence="1">The sequence shown here is derived from an EMBL/GenBank/DDBJ whole genome shotgun (WGS) entry which is preliminary data.</text>
</comment>
<protein>
    <recommendedName>
        <fullName evidence="3">Lipoprotein</fullName>
    </recommendedName>
</protein>
<evidence type="ECO:0008006" key="3">
    <source>
        <dbReference type="Google" id="ProtNLM"/>
    </source>
</evidence>
<reference evidence="2" key="1">
    <citation type="journal article" date="2019" name="Int. J. Syst. Evol. Microbiol.">
        <title>The Global Catalogue of Microorganisms (GCM) 10K type strain sequencing project: providing services to taxonomists for standard genome sequencing and annotation.</title>
        <authorList>
            <consortium name="The Broad Institute Genomics Platform"/>
            <consortium name="The Broad Institute Genome Sequencing Center for Infectious Disease"/>
            <person name="Wu L."/>
            <person name="Ma J."/>
        </authorList>
    </citation>
    <scope>NUCLEOTIDE SEQUENCE [LARGE SCALE GENOMIC DNA]</scope>
    <source>
        <strain evidence="2">CGMCC 4.7426</strain>
    </source>
</reference>
<dbReference type="Proteomes" id="UP001595989">
    <property type="component" value="Unassembled WGS sequence"/>
</dbReference>
<proteinExistence type="predicted"/>
<dbReference type="EMBL" id="JBHSFU010000004">
    <property type="protein sequence ID" value="MFC4558209.1"/>
    <property type="molecule type" value="Genomic_DNA"/>
</dbReference>
<dbReference type="RefSeq" id="WP_390294690.1">
    <property type="nucleotide sequence ID" value="NZ_JBHSFU010000004.1"/>
</dbReference>
<organism evidence="1 2">
    <name type="scientific">Virgibacillus kekensis</name>
    <dbReference type="NCBI Taxonomy" id="202261"/>
    <lineage>
        <taxon>Bacteria</taxon>
        <taxon>Bacillati</taxon>
        <taxon>Bacillota</taxon>
        <taxon>Bacilli</taxon>
        <taxon>Bacillales</taxon>
        <taxon>Bacillaceae</taxon>
        <taxon>Virgibacillus</taxon>
    </lineage>
</organism>
<gene>
    <name evidence="1" type="ORF">ACFO3D_08285</name>
</gene>
<evidence type="ECO:0000313" key="2">
    <source>
        <dbReference type="Proteomes" id="UP001595989"/>
    </source>
</evidence>
<evidence type="ECO:0000313" key="1">
    <source>
        <dbReference type="EMBL" id="MFC4558209.1"/>
    </source>
</evidence>
<keyword evidence="2" id="KW-1185">Reference proteome</keyword>